<dbReference type="InterPro" id="IPR006119">
    <property type="entry name" value="Resolv_N"/>
</dbReference>
<dbReference type="AlphaFoldDB" id="A0A162F2D7"/>
<dbReference type="Proteomes" id="UP000076882">
    <property type="component" value="Unassembled WGS sequence"/>
</dbReference>
<dbReference type="GO" id="GO:0003677">
    <property type="term" value="F:DNA binding"/>
    <property type="evidence" value="ECO:0007669"/>
    <property type="project" value="InterPro"/>
</dbReference>
<dbReference type="EMBL" id="LUXM01000018">
    <property type="protein sequence ID" value="KZU96967.1"/>
    <property type="molecule type" value="Genomic_DNA"/>
</dbReference>
<evidence type="ECO:0000259" key="1">
    <source>
        <dbReference type="PROSITE" id="PS51736"/>
    </source>
</evidence>
<evidence type="ECO:0000313" key="3">
    <source>
        <dbReference type="Proteomes" id="UP000076882"/>
    </source>
</evidence>
<comment type="caution">
    <text evidence="2">The sequence shown here is derived from an EMBL/GenBank/DDBJ whole genome shotgun (WGS) entry which is preliminary data.</text>
</comment>
<name>A0A162F2D7_LACPN</name>
<dbReference type="RefSeq" id="WP_134918298.1">
    <property type="nucleotide sequence ID" value="NZ_CABFKX010000001.1"/>
</dbReference>
<reference evidence="2 3" key="1">
    <citation type="submission" date="2016-03" db="EMBL/GenBank/DDBJ databases">
        <title>Comparative genomics of 54 Lactobacillus plantarum strains reveals genomic uncoupling from niche constraints.</title>
        <authorList>
            <person name="Martino M.E."/>
        </authorList>
    </citation>
    <scope>NUCLEOTIDE SEQUENCE [LARGE SCALE GENOMIC DNA]</scope>
    <source>
        <strain evidence="2 3">19.1</strain>
    </source>
</reference>
<protein>
    <recommendedName>
        <fullName evidence="1">Resolvase/invertase-type recombinase catalytic domain-containing protein</fullName>
    </recommendedName>
</protein>
<proteinExistence type="predicted"/>
<feature type="domain" description="Resolvase/invertase-type recombinase catalytic" evidence="1">
    <location>
        <begin position="1"/>
        <end position="39"/>
    </location>
</feature>
<gene>
    <name evidence="2" type="ORF">Lp19_0943</name>
</gene>
<dbReference type="PATRIC" id="fig|1590.198.peg.2051"/>
<dbReference type="PROSITE" id="PS51736">
    <property type="entry name" value="RECOMBINASES_3"/>
    <property type="match status" value="1"/>
</dbReference>
<evidence type="ECO:0000313" key="2">
    <source>
        <dbReference type="EMBL" id="KZU96967.1"/>
    </source>
</evidence>
<organism evidence="2 3">
    <name type="scientific">Lactiplantibacillus plantarum</name>
    <name type="common">Lactobacillus plantarum</name>
    <dbReference type="NCBI Taxonomy" id="1590"/>
    <lineage>
        <taxon>Bacteria</taxon>
        <taxon>Bacillati</taxon>
        <taxon>Bacillota</taxon>
        <taxon>Bacilli</taxon>
        <taxon>Lactobacillales</taxon>
        <taxon>Lactobacillaceae</taxon>
        <taxon>Lactiplantibacillus</taxon>
    </lineage>
</organism>
<dbReference type="GO" id="GO:0000150">
    <property type="term" value="F:DNA strand exchange activity"/>
    <property type="evidence" value="ECO:0007669"/>
    <property type="project" value="InterPro"/>
</dbReference>
<sequence length="69" mass="7664">MDTPQGKFMLTIMGTVSELDRNNIAENVYLGEYKRAQDVGQVLGYDPGVDDHGRNILVVNPSEAKIIQQ</sequence>
<accession>A0A162F2D7</accession>